<evidence type="ECO:0000256" key="2">
    <source>
        <dbReference type="ARBA" id="ARBA00010968"/>
    </source>
</evidence>
<feature type="compositionally biased region" description="Low complexity" evidence="4">
    <location>
        <begin position="34"/>
        <end position="44"/>
    </location>
</feature>
<evidence type="ECO:0000256" key="3">
    <source>
        <dbReference type="ARBA" id="ARBA00022525"/>
    </source>
</evidence>
<dbReference type="Proteomes" id="UP000219338">
    <property type="component" value="Unassembled WGS sequence"/>
</dbReference>
<dbReference type="GO" id="GO:0005179">
    <property type="term" value="F:hormone activity"/>
    <property type="evidence" value="ECO:0007669"/>
    <property type="project" value="InterPro"/>
</dbReference>
<keyword evidence="7" id="KW-1185">Reference proteome</keyword>
<feature type="compositionally biased region" description="Low complexity" evidence="4">
    <location>
        <begin position="320"/>
        <end position="337"/>
    </location>
</feature>
<sequence>MKYLTIYWLTLLCSISLARAQYFSEGWKPGQAVPSEVPVPTSTPFSADSQEKSAPLQPTDLLRLFEVKTWLTSEPAVALFSRFGVNITERLAAAEVLPWDNRIPLITDDNYKEMIVNEELTEEEEDERIWALLMFVATTFIPVYALTVCPHSSASASRQDGISKFVDEAFDDAYNQTLFAEDLPNVRWGRIDYFNVTYITTKWGVWQAPFIVVLTDRGQNLRFYRAQNIRLRDGAFRDFLKAEAWKNTPPWKTAYAPGGEREYIMDFFATWMTKIYNVTVRLPRFILLILSGTAGSLVIGLMHRNPPKQAVQKTEPASQPVSAPTSGTSTATVSSGSKPATKQRKSKK</sequence>
<organism evidence="6 7">
    <name type="scientific">Armillaria ostoyae</name>
    <name type="common">Armillaria root rot fungus</name>
    <dbReference type="NCBI Taxonomy" id="47428"/>
    <lineage>
        <taxon>Eukaryota</taxon>
        <taxon>Fungi</taxon>
        <taxon>Dikarya</taxon>
        <taxon>Basidiomycota</taxon>
        <taxon>Agaricomycotina</taxon>
        <taxon>Agaricomycetes</taxon>
        <taxon>Agaricomycetidae</taxon>
        <taxon>Agaricales</taxon>
        <taxon>Marasmiineae</taxon>
        <taxon>Physalacriaceae</taxon>
        <taxon>Armillaria</taxon>
    </lineage>
</organism>
<dbReference type="STRING" id="47428.A0A284R1E5"/>
<feature type="region of interest" description="Disordered" evidence="4">
    <location>
        <begin position="308"/>
        <end position="348"/>
    </location>
</feature>
<protein>
    <recommendedName>
        <fullName evidence="8">Thioredoxin-like fold domain-containing protein</fullName>
    </recommendedName>
</protein>
<proteinExistence type="inferred from homology"/>
<keyword evidence="5" id="KW-0732">Signal</keyword>
<evidence type="ECO:0000313" key="6">
    <source>
        <dbReference type="EMBL" id="SJL02529.1"/>
    </source>
</evidence>
<name>A0A284R1E5_ARMOS</name>
<dbReference type="AlphaFoldDB" id="A0A284R1E5"/>
<dbReference type="OrthoDB" id="2502001at2759"/>
<evidence type="ECO:0000256" key="5">
    <source>
        <dbReference type="SAM" id="SignalP"/>
    </source>
</evidence>
<feature type="chain" id="PRO_5013035342" description="Thioredoxin-like fold domain-containing protein" evidence="5">
    <location>
        <begin position="21"/>
        <end position="348"/>
    </location>
</feature>
<gene>
    <name evidence="6" type="ORF">ARMOST_05860</name>
</gene>
<comment type="subcellular location">
    <subcellularLocation>
        <location evidence="1">Secreted</location>
    </subcellularLocation>
</comment>
<evidence type="ECO:0008006" key="8">
    <source>
        <dbReference type="Google" id="ProtNLM"/>
    </source>
</evidence>
<dbReference type="OMA" id="PNVRWGR"/>
<feature type="region of interest" description="Disordered" evidence="4">
    <location>
        <begin position="34"/>
        <end position="53"/>
    </location>
</feature>
<evidence type="ECO:0000256" key="1">
    <source>
        <dbReference type="ARBA" id="ARBA00004613"/>
    </source>
</evidence>
<evidence type="ECO:0000313" key="7">
    <source>
        <dbReference type="Proteomes" id="UP000219338"/>
    </source>
</evidence>
<dbReference type="GO" id="GO:0005576">
    <property type="term" value="C:extracellular region"/>
    <property type="evidence" value="ECO:0007669"/>
    <property type="project" value="UniProtKB-SubCell"/>
</dbReference>
<accession>A0A284R1E5</accession>
<dbReference type="PROSITE" id="PS00473">
    <property type="entry name" value="GNRH"/>
    <property type="match status" value="1"/>
</dbReference>
<dbReference type="EMBL" id="FUEG01000003">
    <property type="protein sequence ID" value="SJL02529.1"/>
    <property type="molecule type" value="Genomic_DNA"/>
</dbReference>
<evidence type="ECO:0000256" key="4">
    <source>
        <dbReference type="SAM" id="MobiDB-lite"/>
    </source>
</evidence>
<keyword evidence="3" id="KW-0964">Secreted</keyword>
<comment type="similarity">
    <text evidence="2">Belongs to the GnRH family.</text>
</comment>
<feature type="signal peptide" evidence="5">
    <location>
        <begin position="1"/>
        <end position="20"/>
    </location>
</feature>
<dbReference type="InterPro" id="IPR002012">
    <property type="entry name" value="GnRH"/>
</dbReference>
<reference evidence="7" key="1">
    <citation type="journal article" date="2017" name="Nat. Ecol. Evol.">
        <title>Genome expansion and lineage-specific genetic innovations in the forest pathogenic fungi Armillaria.</title>
        <authorList>
            <person name="Sipos G."/>
            <person name="Prasanna A.N."/>
            <person name="Walter M.C."/>
            <person name="O'Connor E."/>
            <person name="Balint B."/>
            <person name="Krizsan K."/>
            <person name="Kiss B."/>
            <person name="Hess J."/>
            <person name="Varga T."/>
            <person name="Slot J."/>
            <person name="Riley R."/>
            <person name="Boka B."/>
            <person name="Rigling D."/>
            <person name="Barry K."/>
            <person name="Lee J."/>
            <person name="Mihaltcheva S."/>
            <person name="LaButti K."/>
            <person name="Lipzen A."/>
            <person name="Waldron R."/>
            <person name="Moloney N.M."/>
            <person name="Sperisen C."/>
            <person name="Kredics L."/>
            <person name="Vagvoelgyi C."/>
            <person name="Patrignani A."/>
            <person name="Fitzpatrick D."/>
            <person name="Nagy I."/>
            <person name="Doyle S."/>
            <person name="Anderson J.B."/>
            <person name="Grigoriev I.V."/>
            <person name="Gueldener U."/>
            <person name="Muensterkoetter M."/>
            <person name="Nagy L.G."/>
        </authorList>
    </citation>
    <scope>NUCLEOTIDE SEQUENCE [LARGE SCALE GENOMIC DNA]</scope>
    <source>
        <strain evidence="7">C18/9</strain>
    </source>
</reference>